<feature type="domain" description="Porin" evidence="2">
    <location>
        <begin position="8"/>
        <end position="367"/>
    </location>
</feature>
<keyword evidence="1" id="KW-0732">Signal</keyword>
<feature type="signal peptide" evidence="1">
    <location>
        <begin position="1"/>
        <end position="21"/>
    </location>
</feature>
<dbReference type="AlphaFoldDB" id="A0A1Q2GZR1"/>
<evidence type="ECO:0000259" key="2">
    <source>
        <dbReference type="Pfam" id="PF13609"/>
    </source>
</evidence>
<sequence length="384" mass="42945">MKKLSVAVAICAALATSYANAEVRINGFASIVGGKSLEDDRGRYGYDDDISFKNESVFALQISADLQEKLSATAQIVARGNNDFDAEFEWAYLTYEFNDELQLSAGKMRVPFYRYSDFIDVGYAYRWVRPPESVYSIPFSTYEGLSLLYNSQLGDWDSTVQVIYGSFDGEIEAITYKDKAELNDIAGINWTLSYDWFSARAAYLVADTSIALGQNDPNDLTGAQINALENVLRQSGLTAQADDLAINEDNGTFIGIGFSIDYNNVLFDAEYTQFEVENSFLAKQTQYYASVGYRMDDVIVHFTYEDNDDKHESSRFNQIQAIPPLNTALNSALDGSKSQSNVYTIGTRYDFHPSAAFKIDLSRYENDLTNTDTDVIAFGVDLVF</sequence>
<dbReference type="GO" id="GO:0015288">
    <property type="term" value="F:porin activity"/>
    <property type="evidence" value="ECO:0007669"/>
    <property type="project" value="InterPro"/>
</dbReference>
<evidence type="ECO:0000256" key="1">
    <source>
        <dbReference type="SAM" id="SignalP"/>
    </source>
</evidence>
<proteinExistence type="predicted"/>
<dbReference type="GO" id="GO:0016020">
    <property type="term" value="C:membrane"/>
    <property type="evidence" value="ECO:0007669"/>
    <property type="project" value="InterPro"/>
</dbReference>
<dbReference type="Proteomes" id="UP000188243">
    <property type="component" value="Chromosome"/>
</dbReference>
<evidence type="ECO:0000313" key="4">
    <source>
        <dbReference type="Proteomes" id="UP000188243"/>
    </source>
</evidence>
<dbReference type="SUPFAM" id="SSF56935">
    <property type="entry name" value="Porins"/>
    <property type="match status" value="1"/>
</dbReference>
<dbReference type="Gene3D" id="2.40.160.10">
    <property type="entry name" value="Porin"/>
    <property type="match status" value="1"/>
</dbReference>
<dbReference type="EMBL" id="CP019628">
    <property type="protein sequence ID" value="AQQ00622.1"/>
    <property type="molecule type" value="Genomic_DNA"/>
</dbReference>
<dbReference type="InterPro" id="IPR023614">
    <property type="entry name" value="Porin_dom_sf"/>
</dbReference>
<dbReference type="KEGG" id="paln:B0W48_12885"/>
<evidence type="ECO:0000313" key="3">
    <source>
        <dbReference type="EMBL" id="AQQ00622.1"/>
    </source>
</evidence>
<dbReference type="STRING" id="247523.B0W48_12885"/>
<dbReference type="InterPro" id="IPR033900">
    <property type="entry name" value="Gram_neg_porin_domain"/>
</dbReference>
<organism evidence="3 4">
    <name type="scientific">Pseudoalteromonas aliena</name>
    <dbReference type="NCBI Taxonomy" id="247523"/>
    <lineage>
        <taxon>Bacteria</taxon>
        <taxon>Pseudomonadati</taxon>
        <taxon>Pseudomonadota</taxon>
        <taxon>Gammaproteobacteria</taxon>
        <taxon>Alteromonadales</taxon>
        <taxon>Pseudoalteromonadaceae</taxon>
        <taxon>Pseudoalteromonas</taxon>
    </lineage>
</organism>
<accession>A0A1Q2GZR1</accession>
<gene>
    <name evidence="3" type="ORF">B0W48_12885</name>
</gene>
<reference evidence="3 4" key="1">
    <citation type="submission" date="2017-02" db="EMBL/GenBank/DDBJ databases">
        <title>Complete genome sequence of the cold-active Pseudoalteromonas aliena strain EH1 isolated from Arctic seawater.</title>
        <authorList>
            <person name="Kim E."/>
            <person name="Heo E."/>
            <person name="Kim H."/>
            <person name="Kim D."/>
        </authorList>
    </citation>
    <scope>NUCLEOTIDE SEQUENCE [LARGE SCALE GENOMIC DNA]</scope>
    <source>
        <strain evidence="3 4">EH1</strain>
    </source>
</reference>
<name>A0A1Q2GZR1_9GAMM</name>
<dbReference type="RefSeq" id="WP_077537308.1">
    <property type="nucleotide sequence ID" value="NZ_CANLYY010000027.1"/>
</dbReference>
<feature type="chain" id="PRO_5013383684" description="Porin domain-containing protein" evidence="1">
    <location>
        <begin position="22"/>
        <end position="384"/>
    </location>
</feature>
<dbReference type="Pfam" id="PF13609">
    <property type="entry name" value="Porin_4"/>
    <property type="match status" value="1"/>
</dbReference>
<protein>
    <recommendedName>
        <fullName evidence="2">Porin domain-containing protein</fullName>
    </recommendedName>
</protein>